<reference evidence="1" key="1">
    <citation type="submission" date="2013-08" db="EMBL/GenBank/DDBJ databases">
        <authorList>
            <person name="Mendez C."/>
            <person name="Richter M."/>
            <person name="Ferrer M."/>
            <person name="Sanchez J."/>
        </authorList>
    </citation>
    <scope>NUCLEOTIDE SEQUENCE</scope>
</reference>
<sequence length="268" mass="29508">DRAEKAGRVGAILRTLFPSLRDEESAALDAAVSRLYDRGPEIPVFSDLLAEVDRGPATERLEALLEPFRSGSLRSVNGPTSVNVETNVVSVDFRGIPEDHLPFHLAYVLDWAYGRLRDRPGPKLLVIDEAHLLVRHGATAEFLDRIVRHVRHFQGGVVVLSQHPDDFLLHPSGRSLLGNLRATFLLRLTHVAPDVRAFFGLTDAEAEWIPRARLPREAGYSEGLLRLGDLHLPIALVASTPEYDFLVRVLASSSASTGPHPAPPTPRL</sequence>
<evidence type="ECO:0000313" key="1">
    <source>
        <dbReference type="EMBL" id="EQD70407.1"/>
    </source>
</evidence>
<dbReference type="InterPro" id="IPR027417">
    <property type="entry name" value="P-loop_NTPase"/>
</dbReference>
<name>T1BKT3_9ZZZZ</name>
<dbReference type="Gene3D" id="3.40.50.300">
    <property type="entry name" value="P-loop containing nucleotide triphosphate hydrolases"/>
    <property type="match status" value="1"/>
</dbReference>
<dbReference type="EMBL" id="AUZY01003151">
    <property type="protein sequence ID" value="EQD70407.1"/>
    <property type="molecule type" value="Genomic_DNA"/>
</dbReference>
<gene>
    <name evidence="1" type="ORF">B1B_05025</name>
</gene>
<comment type="caution">
    <text evidence="1">The sequence shown here is derived from an EMBL/GenBank/DDBJ whole genome shotgun (WGS) entry which is preliminary data.</text>
</comment>
<accession>T1BKT3</accession>
<dbReference type="SUPFAM" id="SSF52540">
    <property type="entry name" value="P-loop containing nucleoside triphosphate hydrolases"/>
    <property type="match status" value="1"/>
</dbReference>
<feature type="non-terminal residue" evidence="1">
    <location>
        <position position="1"/>
    </location>
</feature>
<protein>
    <submittedName>
        <fullName evidence="1">Type IV secretory pathway VirB4 protein-like protein</fullName>
    </submittedName>
</protein>
<organism evidence="1">
    <name type="scientific">mine drainage metagenome</name>
    <dbReference type="NCBI Taxonomy" id="410659"/>
    <lineage>
        <taxon>unclassified sequences</taxon>
        <taxon>metagenomes</taxon>
        <taxon>ecological metagenomes</taxon>
    </lineage>
</organism>
<dbReference type="AlphaFoldDB" id="T1BKT3"/>
<reference evidence="1" key="2">
    <citation type="journal article" date="2014" name="ISME J.">
        <title>Microbial stratification in low pH oxic and suboxic macroscopic growths along an acid mine drainage.</title>
        <authorList>
            <person name="Mendez-Garcia C."/>
            <person name="Mesa V."/>
            <person name="Sprenger R.R."/>
            <person name="Richter M."/>
            <person name="Diez M.S."/>
            <person name="Solano J."/>
            <person name="Bargiela R."/>
            <person name="Golyshina O.V."/>
            <person name="Manteca A."/>
            <person name="Ramos J.L."/>
            <person name="Gallego J.R."/>
            <person name="Llorente I."/>
            <person name="Martins Dos Santos V.A."/>
            <person name="Jensen O.N."/>
            <person name="Pelaez A.I."/>
            <person name="Sanchez J."/>
            <person name="Ferrer M."/>
        </authorList>
    </citation>
    <scope>NUCLEOTIDE SEQUENCE</scope>
</reference>
<proteinExistence type="predicted"/>